<proteinExistence type="predicted"/>
<reference evidence="3" key="1">
    <citation type="journal article" date="2019" name="Int. J. Syst. Evol. Microbiol.">
        <title>The Global Catalogue of Microorganisms (GCM) 10K type strain sequencing project: providing services to taxonomists for standard genome sequencing and annotation.</title>
        <authorList>
            <consortium name="The Broad Institute Genomics Platform"/>
            <consortium name="The Broad Institute Genome Sequencing Center for Infectious Disease"/>
            <person name="Wu L."/>
            <person name="Ma J."/>
        </authorList>
    </citation>
    <scope>NUCLEOTIDE SEQUENCE [LARGE SCALE GENOMIC DNA]</scope>
    <source>
        <strain evidence="3">CGMCC 1.12922</strain>
    </source>
</reference>
<feature type="compositionally biased region" description="Basic and acidic residues" evidence="1">
    <location>
        <begin position="14"/>
        <end position="26"/>
    </location>
</feature>
<sequence>MQGQGKHGGQTHPGADKSERHRRDQDVFHELLRRHKEIRREVSELPDGIRAVTESDDPALAGLIRAHAHEMHRRLGEGFGLRHWDPAFVEIFARRDKLRLEVTDTPNGVVIEETSDDPNVVLLIRAHGAVVSAFVRSGGRAASQPSPLPEDYVRAAS</sequence>
<gene>
    <name evidence="2" type="ORF">GCM10011358_08060</name>
</gene>
<protein>
    <submittedName>
        <fullName evidence="2">Uncharacterized protein</fullName>
    </submittedName>
</protein>
<keyword evidence="3" id="KW-1185">Reference proteome</keyword>
<feature type="region of interest" description="Disordered" evidence="1">
    <location>
        <begin position="1"/>
        <end position="26"/>
    </location>
</feature>
<dbReference type="Proteomes" id="UP000617355">
    <property type="component" value="Unassembled WGS sequence"/>
</dbReference>
<accession>A0ABQ1QID4</accession>
<organism evidence="2 3">
    <name type="scientific">Sinisalibacter lacisalsi</name>
    <dbReference type="NCBI Taxonomy" id="1526570"/>
    <lineage>
        <taxon>Bacteria</taxon>
        <taxon>Pseudomonadati</taxon>
        <taxon>Pseudomonadota</taxon>
        <taxon>Alphaproteobacteria</taxon>
        <taxon>Rhodobacterales</taxon>
        <taxon>Roseobacteraceae</taxon>
        <taxon>Sinisalibacter</taxon>
    </lineage>
</organism>
<evidence type="ECO:0000256" key="1">
    <source>
        <dbReference type="SAM" id="MobiDB-lite"/>
    </source>
</evidence>
<name>A0ABQ1QID4_9RHOB</name>
<evidence type="ECO:0000313" key="3">
    <source>
        <dbReference type="Proteomes" id="UP000617355"/>
    </source>
</evidence>
<comment type="caution">
    <text evidence="2">The sequence shown here is derived from an EMBL/GenBank/DDBJ whole genome shotgun (WGS) entry which is preliminary data.</text>
</comment>
<dbReference type="EMBL" id="BMGI01000001">
    <property type="protein sequence ID" value="GGD25997.1"/>
    <property type="molecule type" value="Genomic_DNA"/>
</dbReference>
<evidence type="ECO:0000313" key="2">
    <source>
        <dbReference type="EMBL" id="GGD25997.1"/>
    </source>
</evidence>